<dbReference type="InterPro" id="IPR004148">
    <property type="entry name" value="BAR_dom"/>
</dbReference>
<feature type="compositionally biased region" description="Polar residues" evidence="7">
    <location>
        <begin position="408"/>
        <end position="428"/>
    </location>
</feature>
<feature type="compositionally biased region" description="Low complexity" evidence="7">
    <location>
        <begin position="524"/>
        <end position="539"/>
    </location>
</feature>
<evidence type="ECO:0000256" key="7">
    <source>
        <dbReference type="SAM" id="MobiDB-lite"/>
    </source>
</evidence>
<dbReference type="PROSITE" id="PS00741">
    <property type="entry name" value="DH_1"/>
    <property type="match status" value="1"/>
</dbReference>
<feature type="compositionally biased region" description="Polar residues" evidence="7">
    <location>
        <begin position="383"/>
        <end position="393"/>
    </location>
</feature>
<dbReference type="GO" id="GO:0031991">
    <property type="term" value="P:regulation of actomyosin contractile ring contraction"/>
    <property type="evidence" value="ECO:0007669"/>
    <property type="project" value="TreeGrafter"/>
</dbReference>
<feature type="region of interest" description="Disordered" evidence="7">
    <location>
        <begin position="1729"/>
        <end position="1806"/>
    </location>
</feature>
<dbReference type="GO" id="GO:0032955">
    <property type="term" value="P:regulation of division septum assembly"/>
    <property type="evidence" value="ECO:0007669"/>
    <property type="project" value="TreeGrafter"/>
</dbReference>
<evidence type="ECO:0000256" key="6">
    <source>
        <dbReference type="ARBA" id="ARBA00032587"/>
    </source>
</evidence>
<dbReference type="Proteomes" id="UP001358417">
    <property type="component" value="Unassembled WGS sequence"/>
</dbReference>
<feature type="compositionally biased region" description="Polar residues" evidence="7">
    <location>
        <begin position="610"/>
        <end position="627"/>
    </location>
</feature>
<keyword evidence="5" id="KW-0965">Cell junction</keyword>
<feature type="compositionally biased region" description="Polar residues" evidence="7">
    <location>
        <begin position="123"/>
        <end position="137"/>
    </location>
</feature>
<evidence type="ECO:0000256" key="5">
    <source>
        <dbReference type="ARBA" id="ARBA00022949"/>
    </source>
</evidence>
<dbReference type="GO" id="GO:0035556">
    <property type="term" value="P:intracellular signal transduction"/>
    <property type="evidence" value="ECO:0007669"/>
    <property type="project" value="InterPro"/>
</dbReference>
<feature type="compositionally biased region" description="Pro residues" evidence="7">
    <location>
        <begin position="1104"/>
        <end position="1116"/>
    </location>
</feature>
<dbReference type="InterPro" id="IPR051492">
    <property type="entry name" value="Dynamin-Rho_GEF"/>
</dbReference>
<feature type="compositionally biased region" description="Polar residues" evidence="7">
    <location>
        <begin position="1782"/>
        <end position="1799"/>
    </location>
</feature>
<feature type="region of interest" description="Disordered" evidence="7">
    <location>
        <begin position="194"/>
        <end position="291"/>
    </location>
</feature>
<comment type="subcellular location">
    <subcellularLocation>
        <location evidence="1">Cell junction</location>
    </subcellularLocation>
    <subcellularLocation>
        <location evidence="2">Golgi apparatus</location>
        <location evidence="2">Golgi stack</location>
    </subcellularLocation>
</comment>
<accession>A0AAV9NPL4</accession>
<feature type="region of interest" description="Disordered" evidence="7">
    <location>
        <begin position="951"/>
        <end position="1019"/>
    </location>
</feature>
<keyword evidence="10" id="KW-1185">Reference proteome</keyword>
<feature type="compositionally biased region" description="Polar residues" evidence="7">
    <location>
        <begin position="865"/>
        <end position="879"/>
    </location>
</feature>
<feature type="compositionally biased region" description="Polar residues" evidence="7">
    <location>
        <begin position="1"/>
        <end position="13"/>
    </location>
</feature>
<sequence length="1960" mass="215679">MPSAVSNQKNYYTTHHRRQSSLSQTNLTDQIVASPTQVTSPSQSLVFLPSTAYQPQVPAPRTRTPSLSTTALSNIRLDLAREENVINDPHEFYRRYQDPFVNSAPIGSHQEGIRTTADEQEVAQYTSRKSSFASSQANDDRGQRSVRNSVSARKLSVNTQQTQLEGVNSKSSSSAPNTLRSRKTSFKDLVARFDASPDEVPPLPTQQISRPSSRTASPMSGFANVEFGHSAGTGTQPKRPSSRLSESYRRNGSASASTGIPNTKSLTGRNRTSSLASGLTKSVTHPESSQSGRKLLFGEVLPSVSQTAAAGYGIANVRRRRGSEGSPMHSPNPMFPSNSSTSTIQRPPSTSSQILQPPTSSQSHVGLSQEAQSHRSHRRAQSDFANPSIRTSGRQGGIVSAVNFETALSSPDSTGDGTSKVNGQSRIPVSTRHQRMASDSATMSTINAHPAFVSQLPLRNLASSQPRFNPAPSGDRKAASPKRRPRSPIQIKSPGRRGKEITASSEKSPSLRANIIAPPPKISPPLRSSRPRLPVSSASTAASRAKIADKFQIMAKEQSDKRGYRRQRPPELSDIDLKARRLKITQALSRSREGEDLRTGDFKTHDSSKSRTNSMTPSFSGSNNENPSFPDHIDIPAVVVNFSGPPTDMSEERAFYTPDDQSARDRTTYTQNALRIVESNSRQPAAEVDSPTLGHAESAFGSIPFSLNTQLVPTMLEQEPSSALTEDTIATEATMIDMEPQTDASRLQTPAQSLYAQISAFRSQDSNSPMSASSQASGELSDHADGVSVQLGLRETTYLDDVEAAEKGYRPFLASAGSDIATSRSNGRSSWTSSIDELPESESGENTLPVHGLSQPPNQPPADPGSTSLSDSIHSSNQDDSQEEPGELDVYTIVNIVLQQQTPSGVVDQQLVDDIYHRIIQVAPDLASTDAVDDDTIRQLCLHELENYHNQWDEPESSRPQSADYSHSDDLTDAHRNANENADGITNEQTDENSHTEPFPKSKSKEPALPPSSYRGHHYKSSLDSAEDWAETSPSVGDWIQFALKSPVENQQVRPQSTLSREVTRQDHIATSSVNAEDEQAPGPVWNSHVDDSPTLGVGRDIPRPPSHSPPPPPTTILPSIDQTAHSAPAGITPPETQTSQPTRPHTTVSMSARSSLDHHGVPSSSSMNRPSEESNISPDQRRLNKRRHILKELVDTEYTYERDMRVLCDIYKQTAVVAISEEDTKIIFGNVEAVQHFAKDFLALLKQVVWPAYIIDKADKRKDGNRVSTVQGSGASIDGLADMTEAEKDEVTRVGHAFEVSMSDMEKVYSEYVRTRHPANKRLQALSTNSAVDEWLKECSANSSDITNAWSLDALLVKPIQRITKYPLLLSQLVDATPLTHPDYEFIRKALVEVTEVNIRINDVKKHTEIVDQVLNRKRKESDVRTGLTKAFGRRAEKLRQHVGINEIYEDPEYAKIKISYDNNIAHLFLVTKDCQGYIEAMKEWVDRICGIAAAAETWVDVGHTSYPQAESKLRQFAIVVRGVHSIALPDHIEQVTKRVIQPMEKTATMLERFKVDSKGLIQKREKRLLDYNQFKNKRDRGEKMDKKMTERMEQWEALNLEAKERMKRLHSSTADLVLACQASLIELQKSWLQMCKVKFSAAMELDLNHLEPAEIMKEWQEEFDPQHVYAMTLSICNGTLLAEAINLLSFLSPGTTLTGDDSPRQPSWNSSVKRSASTNEGLIHASMSDHHHRYTEGPTSPNSDDRSDHTSFTFANGRIRAPSAASGRPPKTPEALPRNVTATSLHTTHSGNISRPGTSLEHSDDYLRSAPRVSLEAPSPTIGALFTESSAAAKHASTSTFYSAAPGPSHSQHQLPPSRGSVFSSAMPMDESNGTPNEGAPETEADREPGVLFTAASVYEFNIDRSRQQGGFRYLTYVTGEIFDVIAEHGELWLAINQDDDTREIGWIWNKHFAKLAT</sequence>
<dbReference type="EMBL" id="JAVRRD010000001">
    <property type="protein sequence ID" value="KAK5064251.1"/>
    <property type="molecule type" value="Genomic_DNA"/>
</dbReference>
<dbReference type="InterPro" id="IPR000219">
    <property type="entry name" value="DH_dom"/>
</dbReference>
<feature type="compositionally biased region" description="Polar residues" evidence="7">
    <location>
        <begin position="1135"/>
        <end position="1155"/>
    </location>
</feature>
<dbReference type="InterPro" id="IPR001331">
    <property type="entry name" value="GDS_CDC24_CS"/>
</dbReference>
<evidence type="ECO:0000256" key="4">
    <source>
        <dbReference type="ARBA" id="ARBA00022658"/>
    </source>
</evidence>
<comment type="caution">
    <text evidence="9">The sequence shown here is derived from an EMBL/GenBank/DDBJ whole genome shotgun (WGS) entry which is preliminary data.</text>
</comment>
<dbReference type="Pfam" id="PF03114">
    <property type="entry name" value="BAR"/>
    <property type="match status" value="1"/>
</dbReference>
<feature type="compositionally biased region" description="Polar residues" evidence="7">
    <location>
        <begin position="205"/>
        <end position="218"/>
    </location>
</feature>
<gene>
    <name evidence="9" type="ORF">LTR84_000084</name>
</gene>
<dbReference type="InterPro" id="IPR027267">
    <property type="entry name" value="AH/BAR_dom_sf"/>
</dbReference>
<evidence type="ECO:0000313" key="10">
    <source>
        <dbReference type="Proteomes" id="UP001358417"/>
    </source>
</evidence>
<evidence type="ECO:0000256" key="1">
    <source>
        <dbReference type="ARBA" id="ARBA00004282"/>
    </source>
</evidence>
<dbReference type="PANTHER" id="PTHR22834">
    <property type="entry name" value="NUCLEAR FUSION PROTEIN FUS2"/>
    <property type="match status" value="1"/>
</dbReference>
<dbReference type="SUPFAM" id="SSF48065">
    <property type="entry name" value="DBL homology domain (DH-domain)"/>
    <property type="match status" value="1"/>
</dbReference>
<evidence type="ECO:0000313" key="9">
    <source>
        <dbReference type="EMBL" id="KAK5064251.1"/>
    </source>
</evidence>
<dbReference type="SUPFAM" id="SSF103657">
    <property type="entry name" value="BAR/IMD domain-like"/>
    <property type="match status" value="1"/>
</dbReference>
<evidence type="ECO:0000256" key="2">
    <source>
        <dbReference type="ARBA" id="ARBA00004348"/>
    </source>
</evidence>
<keyword evidence="4" id="KW-0344">Guanine-nucleotide releasing factor</keyword>
<reference evidence="9 10" key="1">
    <citation type="submission" date="2023-08" db="EMBL/GenBank/DDBJ databases">
        <title>Black Yeasts Isolated from many extreme environments.</title>
        <authorList>
            <person name="Coleine C."/>
            <person name="Stajich J.E."/>
            <person name="Selbmann L."/>
        </authorList>
    </citation>
    <scope>NUCLEOTIDE SEQUENCE [LARGE SCALE GENOMIC DNA]</scope>
    <source>
        <strain evidence="9 10">CCFEE 5792</strain>
    </source>
</reference>
<feature type="compositionally biased region" description="Low complexity" evidence="7">
    <location>
        <begin position="822"/>
        <end position="834"/>
    </location>
</feature>
<feature type="compositionally biased region" description="Basic and acidic residues" evidence="7">
    <location>
        <begin position="966"/>
        <end position="978"/>
    </location>
</feature>
<feature type="region of interest" description="Disordered" evidence="7">
    <location>
        <begin position="819"/>
        <end position="885"/>
    </location>
</feature>
<dbReference type="SMART" id="SM00325">
    <property type="entry name" value="RhoGEF"/>
    <property type="match status" value="1"/>
</dbReference>
<dbReference type="InterPro" id="IPR035899">
    <property type="entry name" value="DBL_dom_sf"/>
</dbReference>
<feature type="compositionally biased region" description="Low complexity" evidence="7">
    <location>
        <begin position="763"/>
        <end position="777"/>
    </location>
</feature>
<feature type="region of interest" description="Disordered" evidence="7">
    <location>
        <begin position="103"/>
        <end position="181"/>
    </location>
</feature>
<dbReference type="GO" id="GO:0005795">
    <property type="term" value="C:Golgi stack"/>
    <property type="evidence" value="ECO:0007669"/>
    <property type="project" value="UniProtKB-SubCell"/>
</dbReference>
<feature type="region of interest" description="Disordered" evidence="7">
    <location>
        <begin position="1071"/>
        <end position="1184"/>
    </location>
</feature>
<dbReference type="Pfam" id="PF00621">
    <property type="entry name" value="RhoGEF"/>
    <property type="match status" value="1"/>
</dbReference>
<feature type="compositionally biased region" description="Low complexity" evidence="7">
    <location>
        <begin position="1163"/>
        <end position="1176"/>
    </location>
</feature>
<dbReference type="PANTHER" id="PTHR22834:SF20">
    <property type="entry name" value="SH3 DOMAIN-CONTAINING PROTEIN"/>
    <property type="match status" value="1"/>
</dbReference>
<feature type="compositionally biased region" description="Basic and acidic residues" evidence="7">
    <location>
        <begin position="992"/>
        <end position="1006"/>
    </location>
</feature>
<protein>
    <recommendedName>
        <fullName evidence="3">Dynamin-binding protein</fullName>
    </recommendedName>
    <alternativeName>
        <fullName evidence="6">Scaffold protein Tuba</fullName>
    </alternativeName>
</protein>
<dbReference type="RefSeq" id="XP_064711575.1">
    <property type="nucleotide sequence ID" value="XM_064843715.1"/>
</dbReference>
<feature type="compositionally biased region" description="Basic and acidic residues" evidence="7">
    <location>
        <begin position="590"/>
        <end position="609"/>
    </location>
</feature>
<feature type="region of interest" description="Disordered" evidence="7">
    <location>
        <begin position="1844"/>
        <end position="1887"/>
    </location>
</feature>
<dbReference type="Gene3D" id="1.20.900.10">
    <property type="entry name" value="Dbl homology (DH) domain"/>
    <property type="match status" value="1"/>
</dbReference>
<organism evidence="9 10">
    <name type="scientific">Exophiala bonariae</name>
    <dbReference type="NCBI Taxonomy" id="1690606"/>
    <lineage>
        <taxon>Eukaryota</taxon>
        <taxon>Fungi</taxon>
        <taxon>Dikarya</taxon>
        <taxon>Ascomycota</taxon>
        <taxon>Pezizomycotina</taxon>
        <taxon>Eurotiomycetes</taxon>
        <taxon>Chaetothyriomycetidae</taxon>
        <taxon>Chaetothyriales</taxon>
        <taxon>Herpotrichiellaceae</taxon>
        <taxon>Exophiala</taxon>
    </lineage>
</organism>
<evidence type="ECO:0000259" key="8">
    <source>
        <dbReference type="PROSITE" id="PS50010"/>
    </source>
</evidence>
<feature type="region of interest" description="Disordered" evidence="7">
    <location>
        <begin position="1"/>
        <end position="24"/>
    </location>
</feature>
<evidence type="ECO:0000256" key="3">
    <source>
        <dbReference type="ARBA" id="ARBA00018186"/>
    </source>
</evidence>
<feature type="compositionally biased region" description="Polar residues" evidence="7">
    <location>
        <begin position="335"/>
        <end position="371"/>
    </location>
</feature>
<feature type="region of interest" description="Disordered" evidence="7">
    <location>
        <begin position="463"/>
        <end position="544"/>
    </location>
</feature>
<feature type="region of interest" description="Disordered" evidence="7">
    <location>
        <begin position="762"/>
        <end position="783"/>
    </location>
</feature>
<dbReference type="GO" id="GO:0005085">
    <property type="term" value="F:guanyl-nucleotide exchange factor activity"/>
    <property type="evidence" value="ECO:0007669"/>
    <property type="project" value="UniProtKB-KW"/>
</dbReference>
<proteinExistence type="predicted"/>
<dbReference type="PROSITE" id="PS50010">
    <property type="entry name" value="DH_2"/>
    <property type="match status" value="1"/>
</dbReference>
<feature type="region of interest" description="Disordered" evidence="7">
    <location>
        <begin position="320"/>
        <end position="395"/>
    </location>
</feature>
<dbReference type="Gene3D" id="1.20.1270.60">
    <property type="entry name" value="Arfaptin homology (AH) domain/BAR domain"/>
    <property type="match status" value="1"/>
</dbReference>
<feature type="compositionally biased region" description="Polar residues" evidence="7">
    <location>
        <begin position="145"/>
        <end position="179"/>
    </location>
</feature>
<dbReference type="GeneID" id="89968306"/>
<feature type="domain" description="DH" evidence="8">
    <location>
        <begin position="1186"/>
        <end position="1405"/>
    </location>
</feature>
<feature type="compositionally biased region" description="Polar residues" evidence="7">
    <location>
        <begin position="232"/>
        <end position="291"/>
    </location>
</feature>
<feature type="region of interest" description="Disordered" evidence="7">
    <location>
        <begin position="586"/>
        <end position="632"/>
    </location>
</feature>
<dbReference type="CDD" id="cd00160">
    <property type="entry name" value="RhoGEF"/>
    <property type="match status" value="1"/>
</dbReference>
<name>A0AAV9NPL4_9EURO</name>
<feature type="region of interest" description="Disordered" evidence="7">
    <location>
        <begin position="408"/>
        <end position="433"/>
    </location>
</feature>